<dbReference type="PANTHER" id="PTHR10773">
    <property type="entry name" value="DNA-DIRECTED RNA POLYMERASES I, II, AND III SUBUNIT RPABC2"/>
    <property type="match status" value="1"/>
</dbReference>
<reference evidence="1 2" key="1">
    <citation type="journal article" date="2023" name="Genes (Basel)">
        <title>Chromosome-Level Genome Assembly and Circadian Gene Repertoire of the Patagonia Blennie Eleginops maclovinus-The Closest Ancestral Proxy of Antarctic Cryonotothenioids.</title>
        <authorList>
            <person name="Cheng C.C."/>
            <person name="Rivera-Colon A.G."/>
            <person name="Minhas B.F."/>
            <person name="Wilson L."/>
            <person name="Rayamajhi N."/>
            <person name="Vargas-Chacoff L."/>
            <person name="Catchen J.M."/>
        </authorList>
    </citation>
    <scope>NUCLEOTIDE SEQUENCE [LARGE SCALE GENOMIC DNA]</scope>
    <source>
        <strain evidence="1">JMC-PN-2008</strain>
    </source>
</reference>
<accession>A0AAN8AT21</accession>
<organism evidence="1 2">
    <name type="scientific">Eleginops maclovinus</name>
    <name type="common">Patagonian blennie</name>
    <name type="synonym">Eleginus maclovinus</name>
    <dbReference type="NCBI Taxonomy" id="56733"/>
    <lineage>
        <taxon>Eukaryota</taxon>
        <taxon>Metazoa</taxon>
        <taxon>Chordata</taxon>
        <taxon>Craniata</taxon>
        <taxon>Vertebrata</taxon>
        <taxon>Euteleostomi</taxon>
        <taxon>Actinopterygii</taxon>
        <taxon>Neopterygii</taxon>
        <taxon>Teleostei</taxon>
        <taxon>Neoteleostei</taxon>
        <taxon>Acanthomorphata</taxon>
        <taxon>Eupercaria</taxon>
        <taxon>Perciformes</taxon>
        <taxon>Notothenioidei</taxon>
        <taxon>Eleginopidae</taxon>
        <taxon>Eleginops</taxon>
    </lineage>
</organism>
<gene>
    <name evidence="1" type="ORF">PBY51_012071</name>
</gene>
<sequence length="337" mass="38669">MDVLNVVNTFDGSEVAVKPTPGGRRRRLNIDSHERQRTKKMRYSGGGRIPTIGCTHTSAKCFCQADRLTPDDLVMNFEKFHDKPNKVEQDGALLHLMSVSEAKRHRQNDENRQKERNVTVKYSLLCDEHPNKVPVCKATFLSVLGISKDRASRVARYYAETAEARPERRGGARNIEGNDNRRQLIIDHIKTFTCRASHFGRRGAPGRRYLPTDLSVRKMHELFEAVNHAHTSYSLYYSVFANNFNLGFGHPATDVCSDCAKYKFRIKDPNMTEAERQIESASFIFPHSRGLRYGSAFKSSHPRYCHIRFGSAWRISVATARRRTFYCQNADHDRIQI</sequence>
<proteinExistence type="predicted"/>
<evidence type="ECO:0000313" key="1">
    <source>
        <dbReference type="EMBL" id="KAK5867599.1"/>
    </source>
</evidence>
<protein>
    <submittedName>
        <fullName evidence="1">Uncharacterized protein</fullName>
    </submittedName>
</protein>
<keyword evidence="2" id="KW-1185">Reference proteome</keyword>
<reference evidence="1 2" key="2">
    <citation type="journal article" date="2023" name="Mol. Biol. Evol.">
        <title>Genomics of Secondarily Temperate Adaptation in the Only Non-Antarctic Icefish.</title>
        <authorList>
            <person name="Rivera-Colon A.G."/>
            <person name="Rayamajhi N."/>
            <person name="Minhas B.F."/>
            <person name="Madrigal G."/>
            <person name="Bilyk K.T."/>
            <person name="Yoon V."/>
            <person name="Hune M."/>
            <person name="Gregory S."/>
            <person name="Cheng C.H.C."/>
            <person name="Catchen J.M."/>
        </authorList>
    </citation>
    <scope>NUCLEOTIDE SEQUENCE [LARGE SCALE GENOMIC DNA]</scope>
    <source>
        <strain evidence="1">JMC-PN-2008</strain>
    </source>
</reference>
<evidence type="ECO:0000313" key="2">
    <source>
        <dbReference type="Proteomes" id="UP001346869"/>
    </source>
</evidence>
<dbReference type="EMBL" id="JAUZQC010000008">
    <property type="protein sequence ID" value="KAK5867599.1"/>
    <property type="molecule type" value="Genomic_DNA"/>
</dbReference>
<dbReference type="AlphaFoldDB" id="A0AAN8AT21"/>
<name>A0AAN8AT21_ELEMC</name>
<dbReference type="PANTHER" id="PTHR10773:SF19">
    <property type="match status" value="1"/>
</dbReference>
<dbReference type="Proteomes" id="UP001346869">
    <property type="component" value="Unassembled WGS sequence"/>
</dbReference>
<comment type="caution">
    <text evidence="1">The sequence shown here is derived from an EMBL/GenBank/DDBJ whole genome shotgun (WGS) entry which is preliminary data.</text>
</comment>